<proteinExistence type="predicted"/>
<sequence length="645" mass="68322">MPNIISPRAIMSGVNGKQGTLPLAAVIVPIVVVAAVSFFIVIYYIRKRIDLEAQTNAVPSPSQQQQAQGGSQPAGQAANSSTSSPVVTEGMSHGPLSSFFSSVRAFLALPMRSDVVGARGTSFYSEHDASFSVSGERGRSSRLRSFFEPPQRGTERYHTTEPRLARTQSRVSVRTVPAYKTEVGEDEMVLFKSTSNEGQIELGDLGSVPNTPHLDEMAIEVRDERGSGRQAQDWAQAEGRSGGRSRQESQTPRDITITIEDSTETPNAGQDELGQSNVSSQTSIRRSLDTRVEHSQEGRSEDPFDSTPQYESLYPPLPTSEVQNPSSARDTPGRSSSEATHAQGRRSVFRAIFQRHSSSNSASGLLNASNQSTGTASLSTRRHQRNLSAQLPTYLGDSMARGNNSSQTSLALTPSSSSSRISFMTRQRTTSGAGLGTPRGPGSAAGTPDLDSGLAPRGDIFSHSFGNGPNPRLAASALARSQYEPPRRGLTQQQLNFLSSVESLGRYGLPTPGTSSSEASFLFPIPNEESHDEEAPPAFPEESDPLSCQAVAGNADPGDLQTSPVGSSASASGASSSPLAPPSSQITSNGDLPPSMISSKRPPPTLTSVERADRIRLGQTFSPVEDTPTSAAATELQTISGGEQG</sequence>
<evidence type="ECO:0000313" key="1">
    <source>
        <dbReference type="EMBL" id="PWN47759.1"/>
    </source>
</evidence>
<evidence type="ECO:0000313" key="2">
    <source>
        <dbReference type="Proteomes" id="UP000245626"/>
    </source>
</evidence>
<dbReference type="Proteomes" id="UP000245626">
    <property type="component" value="Unassembled WGS sequence"/>
</dbReference>
<organism evidence="1 2">
    <name type="scientific">Violaceomyces palustris</name>
    <dbReference type="NCBI Taxonomy" id="1673888"/>
    <lineage>
        <taxon>Eukaryota</taxon>
        <taxon>Fungi</taxon>
        <taxon>Dikarya</taxon>
        <taxon>Basidiomycota</taxon>
        <taxon>Ustilaginomycotina</taxon>
        <taxon>Ustilaginomycetes</taxon>
        <taxon>Violaceomycetales</taxon>
        <taxon>Violaceomycetaceae</taxon>
        <taxon>Violaceomyces</taxon>
    </lineage>
</organism>
<dbReference type="EMBL" id="KZ820346">
    <property type="protein sequence ID" value="PWN47759.1"/>
    <property type="molecule type" value="Genomic_DNA"/>
</dbReference>
<name>A0ACD0NPP0_9BASI</name>
<gene>
    <name evidence="1" type="ORF">IE53DRAFT_371197</name>
</gene>
<accession>A0ACD0NPP0</accession>
<keyword evidence="2" id="KW-1185">Reference proteome</keyword>
<protein>
    <submittedName>
        <fullName evidence="1">Uncharacterized protein</fullName>
    </submittedName>
</protein>
<reference evidence="1 2" key="1">
    <citation type="journal article" date="2018" name="Mol. Biol. Evol.">
        <title>Broad Genomic Sampling Reveals a Smut Pathogenic Ancestry of the Fungal Clade Ustilaginomycotina.</title>
        <authorList>
            <person name="Kijpornyongpan T."/>
            <person name="Mondo S.J."/>
            <person name="Barry K."/>
            <person name="Sandor L."/>
            <person name="Lee J."/>
            <person name="Lipzen A."/>
            <person name="Pangilinan J."/>
            <person name="LaButti K."/>
            <person name="Hainaut M."/>
            <person name="Henrissat B."/>
            <person name="Grigoriev I.V."/>
            <person name="Spatafora J.W."/>
            <person name="Aime M.C."/>
        </authorList>
    </citation>
    <scope>NUCLEOTIDE SEQUENCE [LARGE SCALE GENOMIC DNA]</scope>
    <source>
        <strain evidence="1 2">SA 807</strain>
    </source>
</reference>